<name>A0AAE1BH24_PETCI</name>
<dbReference type="Proteomes" id="UP001286313">
    <property type="component" value="Unassembled WGS sequence"/>
</dbReference>
<gene>
    <name evidence="2" type="ORF">Pcinc_042744</name>
</gene>
<organism evidence="2 3">
    <name type="scientific">Petrolisthes cinctipes</name>
    <name type="common">Flat porcelain crab</name>
    <dbReference type="NCBI Taxonomy" id="88211"/>
    <lineage>
        <taxon>Eukaryota</taxon>
        <taxon>Metazoa</taxon>
        <taxon>Ecdysozoa</taxon>
        <taxon>Arthropoda</taxon>
        <taxon>Crustacea</taxon>
        <taxon>Multicrustacea</taxon>
        <taxon>Malacostraca</taxon>
        <taxon>Eumalacostraca</taxon>
        <taxon>Eucarida</taxon>
        <taxon>Decapoda</taxon>
        <taxon>Pleocyemata</taxon>
        <taxon>Anomura</taxon>
        <taxon>Galatheoidea</taxon>
        <taxon>Porcellanidae</taxon>
        <taxon>Petrolisthes</taxon>
    </lineage>
</organism>
<evidence type="ECO:0000313" key="3">
    <source>
        <dbReference type="Proteomes" id="UP001286313"/>
    </source>
</evidence>
<accession>A0AAE1BH24</accession>
<comment type="caution">
    <text evidence="2">The sequence shown here is derived from an EMBL/GenBank/DDBJ whole genome shotgun (WGS) entry which is preliminary data.</text>
</comment>
<proteinExistence type="predicted"/>
<reference evidence="2" key="1">
    <citation type="submission" date="2023-10" db="EMBL/GenBank/DDBJ databases">
        <title>Genome assemblies of two species of porcelain crab, Petrolisthes cinctipes and Petrolisthes manimaculis (Anomura: Porcellanidae).</title>
        <authorList>
            <person name="Angst P."/>
        </authorList>
    </citation>
    <scope>NUCLEOTIDE SEQUENCE</scope>
    <source>
        <strain evidence="2">PB745_01</strain>
        <tissue evidence="2">Gill</tissue>
    </source>
</reference>
<feature type="region of interest" description="Disordered" evidence="1">
    <location>
        <begin position="1"/>
        <end position="25"/>
    </location>
</feature>
<keyword evidence="3" id="KW-1185">Reference proteome</keyword>
<protein>
    <submittedName>
        <fullName evidence="2">Uncharacterized protein</fullName>
    </submittedName>
</protein>
<evidence type="ECO:0000256" key="1">
    <source>
        <dbReference type="SAM" id="MobiDB-lite"/>
    </source>
</evidence>
<dbReference type="EMBL" id="JAWQEG010008316">
    <property type="protein sequence ID" value="KAK3850561.1"/>
    <property type="molecule type" value="Genomic_DNA"/>
</dbReference>
<evidence type="ECO:0000313" key="2">
    <source>
        <dbReference type="EMBL" id="KAK3850561.1"/>
    </source>
</evidence>
<sequence>MRKGEGTSDGKGTGEVEGRGEGEKEYEIIRYAGTQTLPDRANHGKEGDQVEDNGLSVETWLSEIREMLGGSGKVMPWRRLKE</sequence>
<dbReference type="AlphaFoldDB" id="A0AAE1BH24"/>